<organism evidence="1 2">
    <name type="scientific">Christensenella minuta</name>
    <dbReference type="NCBI Taxonomy" id="626937"/>
    <lineage>
        <taxon>Bacteria</taxon>
        <taxon>Bacillati</taxon>
        <taxon>Bacillota</taxon>
        <taxon>Clostridia</taxon>
        <taxon>Christensenellales</taxon>
        <taxon>Christensenellaceae</taxon>
        <taxon>Christensenella</taxon>
    </lineage>
</organism>
<dbReference type="STRING" id="626937.HMPREF3293_01620"/>
<evidence type="ECO:0000313" key="1">
    <source>
        <dbReference type="EMBL" id="KXK65408.1"/>
    </source>
</evidence>
<reference evidence="1 2" key="1">
    <citation type="submission" date="2016-02" db="EMBL/GenBank/DDBJ databases">
        <authorList>
            <person name="Wen L."/>
            <person name="He K."/>
            <person name="Yang H."/>
        </authorList>
    </citation>
    <scope>NUCLEOTIDE SEQUENCE [LARGE SCALE GENOMIC DNA]</scope>
    <source>
        <strain evidence="1 2">DSM 22607</strain>
    </source>
</reference>
<gene>
    <name evidence="1" type="ORF">HMPREF3293_01620</name>
</gene>
<name>A0A136Q3Z9_9FIRM</name>
<comment type="caution">
    <text evidence="1">The sequence shown here is derived from an EMBL/GenBank/DDBJ whole genome shotgun (WGS) entry which is preliminary data.</text>
</comment>
<dbReference type="AlphaFoldDB" id="A0A136Q3Z9"/>
<keyword evidence="2" id="KW-1185">Reference proteome</keyword>
<dbReference type="EMBL" id="LSZW01000061">
    <property type="protein sequence ID" value="KXK65408.1"/>
    <property type="molecule type" value="Genomic_DNA"/>
</dbReference>
<accession>A0A136Q3Z9</accession>
<evidence type="ECO:0000313" key="2">
    <source>
        <dbReference type="Proteomes" id="UP000070366"/>
    </source>
</evidence>
<protein>
    <submittedName>
        <fullName evidence="1">Uncharacterized protein</fullName>
    </submittedName>
</protein>
<proteinExistence type="predicted"/>
<dbReference type="Proteomes" id="UP000070366">
    <property type="component" value="Unassembled WGS sequence"/>
</dbReference>
<sequence length="42" mass="4677">MKRAVNILMACLCAEGFAETVRSETKMIQILFMIVAGNKTSR</sequence>